<dbReference type="GeneID" id="19976425"/>
<dbReference type="VEuPathDB" id="FungiDB:HMPREF1541_09086"/>
<dbReference type="eggNOG" id="ENOG502S00D">
    <property type="taxonomic scope" value="Eukaryota"/>
</dbReference>
<dbReference type="SUPFAM" id="SSF63829">
    <property type="entry name" value="Calcium-dependent phosphotriesterase"/>
    <property type="match status" value="1"/>
</dbReference>
<evidence type="ECO:0008006" key="3">
    <source>
        <dbReference type="Google" id="ProtNLM"/>
    </source>
</evidence>
<dbReference type="Gene3D" id="2.120.10.30">
    <property type="entry name" value="TolB, C-terminal domain"/>
    <property type="match status" value="1"/>
</dbReference>
<evidence type="ECO:0000313" key="1">
    <source>
        <dbReference type="EMBL" id="ETN45255.1"/>
    </source>
</evidence>
<dbReference type="InterPro" id="IPR011042">
    <property type="entry name" value="6-blade_b-propeller_TolB-like"/>
</dbReference>
<dbReference type="AlphaFoldDB" id="W2S9D3"/>
<name>W2S9D3_CYPE1</name>
<reference evidence="1 2" key="1">
    <citation type="submission" date="2013-03" db="EMBL/GenBank/DDBJ databases">
        <title>The Genome Sequence of Phialophora europaea CBS 101466.</title>
        <authorList>
            <consortium name="The Broad Institute Genomics Platform"/>
            <person name="Cuomo C."/>
            <person name="de Hoog S."/>
            <person name="Gorbushina A."/>
            <person name="Walker B."/>
            <person name="Young S.K."/>
            <person name="Zeng Q."/>
            <person name="Gargeya S."/>
            <person name="Fitzgerald M."/>
            <person name="Haas B."/>
            <person name="Abouelleil A."/>
            <person name="Allen A.W."/>
            <person name="Alvarado L."/>
            <person name="Arachchi H.M."/>
            <person name="Berlin A.M."/>
            <person name="Chapman S.B."/>
            <person name="Gainer-Dewar J."/>
            <person name="Goldberg J."/>
            <person name="Griggs A."/>
            <person name="Gujja S."/>
            <person name="Hansen M."/>
            <person name="Howarth C."/>
            <person name="Imamovic A."/>
            <person name="Ireland A."/>
            <person name="Larimer J."/>
            <person name="McCowan C."/>
            <person name="Murphy C."/>
            <person name="Pearson M."/>
            <person name="Poon T.W."/>
            <person name="Priest M."/>
            <person name="Roberts A."/>
            <person name="Saif S."/>
            <person name="Shea T."/>
            <person name="Sisk P."/>
            <person name="Sykes S."/>
            <person name="Wortman J."/>
            <person name="Nusbaum C."/>
            <person name="Birren B."/>
        </authorList>
    </citation>
    <scope>NUCLEOTIDE SEQUENCE [LARGE SCALE GENOMIC DNA]</scope>
    <source>
        <strain evidence="1 2">CBS 101466</strain>
    </source>
</reference>
<protein>
    <recommendedName>
        <fullName evidence="3">SMP-30/Gluconolactonase/LRE-like region domain-containing protein</fullName>
    </recommendedName>
</protein>
<dbReference type="Proteomes" id="UP000030752">
    <property type="component" value="Unassembled WGS sequence"/>
</dbReference>
<accession>W2S9D3</accession>
<dbReference type="PANTHER" id="PTHR42060:SF1">
    <property type="entry name" value="NHL REPEAT-CONTAINING PROTEIN"/>
    <property type="match status" value="1"/>
</dbReference>
<dbReference type="PANTHER" id="PTHR42060">
    <property type="entry name" value="NHL REPEAT-CONTAINING PROTEIN-RELATED"/>
    <property type="match status" value="1"/>
</dbReference>
<keyword evidence="2" id="KW-1185">Reference proteome</keyword>
<dbReference type="STRING" id="1220924.W2S9D3"/>
<organism evidence="1 2">
    <name type="scientific">Cyphellophora europaea (strain CBS 101466)</name>
    <name type="common">Phialophora europaea</name>
    <dbReference type="NCBI Taxonomy" id="1220924"/>
    <lineage>
        <taxon>Eukaryota</taxon>
        <taxon>Fungi</taxon>
        <taxon>Dikarya</taxon>
        <taxon>Ascomycota</taxon>
        <taxon>Pezizomycotina</taxon>
        <taxon>Eurotiomycetes</taxon>
        <taxon>Chaetothyriomycetidae</taxon>
        <taxon>Chaetothyriales</taxon>
        <taxon>Cyphellophoraceae</taxon>
        <taxon>Cyphellophora</taxon>
    </lineage>
</organism>
<dbReference type="OrthoDB" id="9977941at2759"/>
<dbReference type="InterPro" id="IPR052998">
    <property type="entry name" value="Hetero-Diels-Alderase-like"/>
</dbReference>
<dbReference type="HOGENOM" id="CLU_052989_1_0_1"/>
<gene>
    <name evidence="1" type="ORF">HMPREF1541_09086</name>
</gene>
<sequence length="341" mass="36178">MFSDPILEPNILTTFPNGTWVENLSARAADGNFLATVLSAPEVYLLSSSGEFDPILIAEFPGYLGVLGIVELGHDVFYVAVGNYSTTAGTSTPGSWSVWEIDLNGLSRGGEAKHHWRDWKRDGQAKTKLIAELPDAGLLNGVAVLNPTAGTILVGDSLKGTVWSVNVRTGDAAVVIDDESMAPDADLSGGLAIGINGLSVSNGYLYYDNTNQVTFYRLPINETTGSASGPTELLIDQEFSNIFPDDFALDFEGNAWLACQYGHVAFLEGVAAGERLNITAVAGNATGLPHGLTAAKFGTTAEDLKRGSLYVTTNGDPFSYGSDNPAQGQFVRYDTAVLGFY</sequence>
<evidence type="ECO:0000313" key="2">
    <source>
        <dbReference type="Proteomes" id="UP000030752"/>
    </source>
</evidence>
<dbReference type="RefSeq" id="XP_008711983.1">
    <property type="nucleotide sequence ID" value="XM_008713761.1"/>
</dbReference>
<dbReference type="InParanoid" id="W2S9D3"/>
<dbReference type="EMBL" id="KB822712">
    <property type="protein sequence ID" value="ETN45255.1"/>
    <property type="molecule type" value="Genomic_DNA"/>
</dbReference>
<proteinExistence type="predicted"/>